<evidence type="ECO:0000256" key="6">
    <source>
        <dbReference type="ARBA" id="ARBA00022989"/>
    </source>
</evidence>
<dbReference type="PANTHER" id="PTHR48041:SF139">
    <property type="entry name" value="PROTEIN SCARLET"/>
    <property type="match status" value="1"/>
</dbReference>
<dbReference type="GO" id="GO:0140359">
    <property type="term" value="F:ABC-type transporter activity"/>
    <property type="evidence" value="ECO:0007669"/>
    <property type="project" value="InterPro"/>
</dbReference>
<evidence type="ECO:0000256" key="9">
    <source>
        <dbReference type="SAM" id="Phobius"/>
    </source>
</evidence>
<reference evidence="12" key="1">
    <citation type="submission" date="2016-10" db="EMBL/GenBank/DDBJ databases">
        <authorList>
            <person name="Varghese N."/>
            <person name="Submissions S."/>
        </authorList>
    </citation>
    <scope>NUCLEOTIDE SEQUENCE [LARGE SCALE GENOMIC DNA]</scope>
    <source>
        <strain evidence="12">UNC267MFSha1.1M11</strain>
    </source>
</reference>
<comment type="subcellular location">
    <subcellularLocation>
        <location evidence="1">Membrane</location>
        <topology evidence="1">Multi-pass membrane protein</topology>
    </subcellularLocation>
</comment>
<keyword evidence="3 9" id="KW-0812">Transmembrane</keyword>
<dbReference type="RefSeq" id="WP_090355369.1">
    <property type="nucleotide sequence ID" value="NZ_FMUB01000003.1"/>
</dbReference>
<dbReference type="Gene3D" id="3.40.50.300">
    <property type="entry name" value="P-loop containing nucleotide triphosphate hydrolases"/>
    <property type="match status" value="1"/>
</dbReference>
<keyword evidence="5" id="KW-0067">ATP-binding</keyword>
<protein>
    <submittedName>
        <fullName evidence="11">ABC-type multidrug transport system, ATPase component</fullName>
    </submittedName>
</protein>
<dbReference type="GO" id="GO:0005524">
    <property type="term" value="F:ATP binding"/>
    <property type="evidence" value="ECO:0007669"/>
    <property type="project" value="UniProtKB-KW"/>
</dbReference>
<dbReference type="InterPro" id="IPR003439">
    <property type="entry name" value="ABC_transporter-like_ATP-bd"/>
</dbReference>
<dbReference type="InterPro" id="IPR017871">
    <property type="entry name" value="ABC_transporter-like_CS"/>
</dbReference>
<evidence type="ECO:0000256" key="1">
    <source>
        <dbReference type="ARBA" id="ARBA00004141"/>
    </source>
</evidence>
<feature type="transmembrane region" description="Helical" evidence="9">
    <location>
        <begin position="363"/>
        <end position="385"/>
    </location>
</feature>
<dbReference type="SUPFAM" id="SSF52540">
    <property type="entry name" value="P-loop containing nucleoside triphosphate hydrolases"/>
    <property type="match status" value="1"/>
</dbReference>
<dbReference type="AlphaFoldDB" id="A0A1G4VT91"/>
<dbReference type="STRING" id="1502745.SAMN02799620_01598"/>
<dbReference type="GO" id="GO:0016020">
    <property type="term" value="C:membrane"/>
    <property type="evidence" value="ECO:0007669"/>
    <property type="project" value="UniProtKB-SubCell"/>
</dbReference>
<evidence type="ECO:0000256" key="5">
    <source>
        <dbReference type="ARBA" id="ARBA00022840"/>
    </source>
</evidence>
<evidence type="ECO:0000259" key="10">
    <source>
        <dbReference type="PROSITE" id="PS50893"/>
    </source>
</evidence>
<feature type="compositionally biased region" description="Basic residues" evidence="8">
    <location>
        <begin position="556"/>
        <end position="567"/>
    </location>
</feature>
<keyword evidence="7 9" id="KW-0472">Membrane</keyword>
<evidence type="ECO:0000313" key="12">
    <source>
        <dbReference type="Proteomes" id="UP000199707"/>
    </source>
</evidence>
<dbReference type="InterPro" id="IPR003593">
    <property type="entry name" value="AAA+_ATPase"/>
</dbReference>
<feature type="transmembrane region" description="Helical" evidence="9">
    <location>
        <begin position="501"/>
        <end position="519"/>
    </location>
</feature>
<feature type="transmembrane region" description="Helical" evidence="9">
    <location>
        <begin position="283"/>
        <end position="302"/>
    </location>
</feature>
<dbReference type="Pfam" id="PF00005">
    <property type="entry name" value="ABC_tran"/>
    <property type="match status" value="1"/>
</dbReference>
<dbReference type="InterPro" id="IPR027417">
    <property type="entry name" value="P-loop_NTPase"/>
</dbReference>
<dbReference type="GO" id="GO:0016887">
    <property type="term" value="F:ATP hydrolysis activity"/>
    <property type="evidence" value="ECO:0007669"/>
    <property type="project" value="InterPro"/>
</dbReference>
<name>A0A1G4VT91_9MYCO</name>
<feature type="transmembrane region" description="Helical" evidence="9">
    <location>
        <begin position="405"/>
        <end position="426"/>
    </location>
</feature>
<dbReference type="Pfam" id="PF01061">
    <property type="entry name" value="ABC2_membrane"/>
    <property type="match status" value="1"/>
</dbReference>
<dbReference type="PANTHER" id="PTHR48041">
    <property type="entry name" value="ABC TRANSPORTER G FAMILY MEMBER 28"/>
    <property type="match status" value="1"/>
</dbReference>
<dbReference type="EMBL" id="FMUB01000003">
    <property type="protein sequence ID" value="SCX11602.1"/>
    <property type="molecule type" value="Genomic_DNA"/>
</dbReference>
<dbReference type="PROSITE" id="PS00211">
    <property type="entry name" value="ABC_TRANSPORTER_1"/>
    <property type="match status" value="1"/>
</dbReference>
<evidence type="ECO:0000256" key="3">
    <source>
        <dbReference type="ARBA" id="ARBA00022692"/>
    </source>
</evidence>
<evidence type="ECO:0000256" key="4">
    <source>
        <dbReference type="ARBA" id="ARBA00022741"/>
    </source>
</evidence>
<feature type="transmembrane region" description="Helical" evidence="9">
    <location>
        <begin position="433"/>
        <end position="452"/>
    </location>
</feature>
<dbReference type="InterPro" id="IPR050352">
    <property type="entry name" value="ABCG_transporters"/>
</dbReference>
<feature type="transmembrane region" description="Helical" evidence="9">
    <location>
        <begin position="322"/>
        <end position="342"/>
    </location>
</feature>
<evidence type="ECO:0000256" key="7">
    <source>
        <dbReference type="ARBA" id="ARBA00023136"/>
    </source>
</evidence>
<sequence length="573" mass="60082">MTTRLTDPSLVVHDVTLDTRLDSVSFSAAPGTLTALIGPSGAGKSTLAQTLAGAIAPDSGIVRFDGSVGMVPQDDIVHGKLTVAQALQYAAELRGADRQAIAEVLAELEMTPHAGTRIDALSGGQRKRVSVAIELLTDPALLILDEPTTGLDPALDRQVMTMLRALADAGRIVIVVTHSLAFLNVCDQVLLLAPGGRTVYCGTPVDLGPAMGSTDWAEIFAGLCADPEGAQRRFLDRRWAPSPPPRLRLITLAPKPLPEKVTPTDQFFILARRQLRLLLADRGPLALLAVLPLLVGILPLTVSGHAGFLTAAASAPFEAKQVIALTNFAAILMGVTLTVRDLTNERALFRREQAAGLSTTAYLLAKIAVFGAVAVAQSVALVLIVRLGKPGPAGASALGSPLAELIVGVVAAGLVAAILGLAISALARTADQVMPLLAVTLTAQLVLAGGFIPVTGRPALSVLASLTPARWGFSATASTSDLSNSVVGIAQDGHWQHTASAWWFDMVMLGVLAIGFAGITRWRLRRARKPRGCAECRSSRRVGVQTRTVAAVSPRRSWRPRPARRPSRPPASG</sequence>
<dbReference type="PROSITE" id="PS50893">
    <property type="entry name" value="ABC_TRANSPORTER_2"/>
    <property type="match status" value="1"/>
</dbReference>
<dbReference type="SMART" id="SM00382">
    <property type="entry name" value="AAA"/>
    <property type="match status" value="1"/>
</dbReference>
<gene>
    <name evidence="11" type="ORF">SAMN02799620_01598</name>
</gene>
<feature type="region of interest" description="Disordered" evidence="8">
    <location>
        <begin position="545"/>
        <end position="573"/>
    </location>
</feature>
<organism evidence="11 12">
    <name type="scientific">Mycolicibacterium fluoranthenivorans</name>
    <dbReference type="NCBI Taxonomy" id="258505"/>
    <lineage>
        <taxon>Bacteria</taxon>
        <taxon>Bacillati</taxon>
        <taxon>Actinomycetota</taxon>
        <taxon>Actinomycetes</taxon>
        <taxon>Mycobacteriales</taxon>
        <taxon>Mycobacteriaceae</taxon>
        <taxon>Mycolicibacterium</taxon>
    </lineage>
</organism>
<proteinExistence type="predicted"/>
<dbReference type="InterPro" id="IPR013525">
    <property type="entry name" value="ABC2_TM"/>
</dbReference>
<evidence type="ECO:0000313" key="11">
    <source>
        <dbReference type="EMBL" id="SCX11602.1"/>
    </source>
</evidence>
<accession>A0A1G4VT91</accession>
<evidence type="ECO:0000256" key="8">
    <source>
        <dbReference type="SAM" id="MobiDB-lite"/>
    </source>
</evidence>
<keyword evidence="4" id="KW-0547">Nucleotide-binding</keyword>
<keyword evidence="6 9" id="KW-1133">Transmembrane helix</keyword>
<evidence type="ECO:0000256" key="2">
    <source>
        <dbReference type="ARBA" id="ARBA00022448"/>
    </source>
</evidence>
<keyword evidence="2" id="KW-0813">Transport</keyword>
<feature type="domain" description="ABC transporter" evidence="10">
    <location>
        <begin position="3"/>
        <end position="220"/>
    </location>
</feature>
<dbReference type="Proteomes" id="UP000199707">
    <property type="component" value="Unassembled WGS sequence"/>
</dbReference>